<evidence type="ECO:0000256" key="1">
    <source>
        <dbReference type="SAM" id="MobiDB-lite"/>
    </source>
</evidence>
<keyword evidence="3" id="KW-1185">Reference proteome</keyword>
<sequence length="272" mass="28385">MVCDERAKFAIDTYDCNAAASAEPGDVPDPIGILATAVRTFALANAANCLLISANAGYLLQMSHFHLLPTQLPPEAAAALLPPPPPPEADADDVDDDDGTLDERTLLLCFFGGTISTVVPAATETAFEFGNFIRLLFSLFIRLLSFPLVEPVEYGGLNVRRLFCCDEDDCDDDDCGCVCCNGDENDGIIVGSASTSIIHGTCGANGDGTIDPNACAECMLVGNFCLRLLPPPDDEIEEFDESKRLFTEGGGGGGGGTILLLNKANAAAAAAA</sequence>
<evidence type="ECO:0000313" key="3">
    <source>
        <dbReference type="Proteomes" id="UP000790347"/>
    </source>
</evidence>
<accession>A0A922HMT4</accession>
<dbReference type="EMBL" id="ASGP02000009">
    <property type="protein sequence ID" value="KAH9491163.1"/>
    <property type="molecule type" value="Genomic_DNA"/>
</dbReference>
<proteinExistence type="predicted"/>
<gene>
    <name evidence="2" type="ORF">DERF_015895</name>
</gene>
<evidence type="ECO:0000313" key="2">
    <source>
        <dbReference type="EMBL" id="KAH9491163.1"/>
    </source>
</evidence>
<feature type="region of interest" description="Disordered" evidence="1">
    <location>
        <begin position="76"/>
        <end position="97"/>
    </location>
</feature>
<protein>
    <submittedName>
        <fullName evidence="2">Uncharacterized protein</fullName>
    </submittedName>
</protein>
<reference evidence="2" key="2">
    <citation type="journal article" date="2022" name="Res Sq">
        <title>Comparative Genomics Reveals Insights into the Divergent Evolution of Astigmatic Mites and Household Pest Adaptations.</title>
        <authorList>
            <person name="Xiong Q."/>
            <person name="Wan A.T.-Y."/>
            <person name="Liu X.-Y."/>
            <person name="Fung C.S.-H."/>
            <person name="Xiao X."/>
            <person name="Malainual N."/>
            <person name="Hou J."/>
            <person name="Wang L."/>
            <person name="Wang M."/>
            <person name="Yang K."/>
            <person name="Cui Y."/>
            <person name="Leung E."/>
            <person name="Nong W."/>
            <person name="Shin S.-K."/>
            <person name="Au S."/>
            <person name="Jeong K.Y."/>
            <person name="Chew F.T."/>
            <person name="Hui J."/>
            <person name="Leung T.F."/>
            <person name="Tungtrongchitr A."/>
            <person name="Zhong N."/>
            <person name="Liu Z."/>
            <person name="Tsui S."/>
        </authorList>
    </citation>
    <scope>NUCLEOTIDE SEQUENCE</scope>
    <source>
        <strain evidence="2">Derf</strain>
        <tissue evidence="2">Whole organism</tissue>
    </source>
</reference>
<comment type="caution">
    <text evidence="2">The sequence shown here is derived from an EMBL/GenBank/DDBJ whole genome shotgun (WGS) entry which is preliminary data.</text>
</comment>
<name>A0A922HMT4_DERFA</name>
<dbReference type="AlphaFoldDB" id="A0A922HMT4"/>
<reference evidence="2" key="1">
    <citation type="submission" date="2013-05" db="EMBL/GenBank/DDBJ databases">
        <authorList>
            <person name="Yim A.K.Y."/>
            <person name="Chan T.F."/>
            <person name="Ji K.M."/>
            <person name="Liu X.Y."/>
            <person name="Zhou J.W."/>
            <person name="Li R.Q."/>
            <person name="Yang K.Y."/>
            <person name="Li J."/>
            <person name="Li M."/>
            <person name="Law P.T.W."/>
            <person name="Wu Y.L."/>
            <person name="Cai Z.L."/>
            <person name="Qin H."/>
            <person name="Bao Y."/>
            <person name="Leung R.K.K."/>
            <person name="Ng P.K.S."/>
            <person name="Zou J."/>
            <person name="Zhong X.J."/>
            <person name="Ran P.X."/>
            <person name="Zhong N.S."/>
            <person name="Liu Z.G."/>
            <person name="Tsui S.K.W."/>
        </authorList>
    </citation>
    <scope>NUCLEOTIDE SEQUENCE</scope>
    <source>
        <strain evidence="2">Derf</strain>
        <tissue evidence="2">Whole organism</tissue>
    </source>
</reference>
<organism evidence="2 3">
    <name type="scientific">Dermatophagoides farinae</name>
    <name type="common">American house dust mite</name>
    <dbReference type="NCBI Taxonomy" id="6954"/>
    <lineage>
        <taxon>Eukaryota</taxon>
        <taxon>Metazoa</taxon>
        <taxon>Ecdysozoa</taxon>
        <taxon>Arthropoda</taxon>
        <taxon>Chelicerata</taxon>
        <taxon>Arachnida</taxon>
        <taxon>Acari</taxon>
        <taxon>Acariformes</taxon>
        <taxon>Sarcoptiformes</taxon>
        <taxon>Astigmata</taxon>
        <taxon>Psoroptidia</taxon>
        <taxon>Analgoidea</taxon>
        <taxon>Pyroglyphidae</taxon>
        <taxon>Dermatophagoidinae</taxon>
        <taxon>Dermatophagoides</taxon>
    </lineage>
</organism>
<dbReference type="Proteomes" id="UP000790347">
    <property type="component" value="Unassembled WGS sequence"/>
</dbReference>